<dbReference type="Proteomes" id="UP001479436">
    <property type="component" value="Unassembled WGS sequence"/>
</dbReference>
<organism evidence="1 2">
    <name type="scientific">Basidiobolus ranarum</name>
    <dbReference type="NCBI Taxonomy" id="34480"/>
    <lineage>
        <taxon>Eukaryota</taxon>
        <taxon>Fungi</taxon>
        <taxon>Fungi incertae sedis</taxon>
        <taxon>Zoopagomycota</taxon>
        <taxon>Entomophthoromycotina</taxon>
        <taxon>Basidiobolomycetes</taxon>
        <taxon>Basidiobolales</taxon>
        <taxon>Basidiobolaceae</taxon>
        <taxon>Basidiobolus</taxon>
    </lineage>
</organism>
<sequence>MTVIKTKMTKIIRQLEFSETSTLINYMVNKLRKSCDSASIDSNEDLIPTLNIDEAIASIKKAENFEEILRNGFLLHDEIRTQTLRLTLTPRLLR</sequence>
<dbReference type="EMBL" id="JASJQH010002963">
    <property type="protein sequence ID" value="KAK9759835.1"/>
    <property type="molecule type" value="Genomic_DNA"/>
</dbReference>
<name>A0ABR2WEA6_9FUNG</name>
<comment type="caution">
    <text evidence="1">The sequence shown here is derived from an EMBL/GenBank/DDBJ whole genome shotgun (WGS) entry which is preliminary data.</text>
</comment>
<gene>
    <name evidence="1" type="ORF">K7432_016731</name>
</gene>
<proteinExistence type="predicted"/>
<keyword evidence="2" id="KW-1185">Reference proteome</keyword>
<evidence type="ECO:0000313" key="2">
    <source>
        <dbReference type="Proteomes" id="UP001479436"/>
    </source>
</evidence>
<reference evidence="1 2" key="1">
    <citation type="submission" date="2023-04" db="EMBL/GenBank/DDBJ databases">
        <title>Genome of Basidiobolus ranarum AG-B5.</title>
        <authorList>
            <person name="Stajich J.E."/>
            <person name="Carter-House D."/>
            <person name="Gryganskyi A."/>
        </authorList>
    </citation>
    <scope>NUCLEOTIDE SEQUENCE [LARGE SCALE GENOMIC DNA]</scope>
    <source>
        <strain evidence="1 2">AG-B5</strain>
    </source>
</reference>
<accession>A0ABR2WEA6</accession>
<evidence type="ECO:0000313" key="1">
    <source>
        <dbReference type="EMBL" id="KAK9759835.1"/>
    </source>
</evidence>
<protein>
    <submittedName>
        <fullName evidence="1">Uncharacterized protein</fullName>
    </submittedName>
</protein>